<feature type="compositionally biased region" description="Polar residues" evidence="1">
    <location>
        <begin position="153"/>
        <end position="166"/>
    </location>
</feature>
<protein>
    <submittedName>
        <fullName evidence="2">Uncharacterized protein</fullName>
    </submittedName>
</protein>
<comment type="caution">
    <text evidence="2">The sequence shown here is derived from an EMBL/GenBank/DDBJ whole genome shotgun (WGS) entry which is preliminary data.</text>
</comment>
<organism evidence="2 3">
    <name type="scientific">Diatrype stigma</name>
    <dbReference type="NCBI Taxonomy" id="117547"/>
    <lineage>
        <taxon>Eukaryota</taxon>
        <taxon>Fungi</taxon>
        <taxon>Dikarya</taxon>
        <taxon>Ascomycota</taxon>
        <taxon>Pezizomycotina</taxon>
        <taxon>Sordariomycetes</taxon>
        <taxon>Xylariomycetidae</taxon>
        <taxon>Xylariales</taxon>
        <taxon>Diatrypaceae</taxon>
        <taxon>Diatrype</taxon>
    </lineage>
</organism>
<dbReference type="Proteomes" id="UP001320420">
    <property type="component" value="Unassembled WGS sequence"/>
</dbReference>
<dbReference type="EMBL" id="JAKJXP020000002">
    <property type="protein sequence ID" value="KAK7757614.1"/>
    <property type="molecule type" value="Genomic_DNA"/>
</dbReference>
<evidence type="ECO:0000313" key="3">
    <source>
        <dbReference type="Proteomes" id="UP001320420"/>
    </source>
</evidence>
<proteinExistence type="predicted"/>
<gene>
    <name evidence="2" type="ORF">SLS62_000629</name>
</gene>
<reference evidence="2 3" key="1">
    <citation type="submission" date="2024-02" db="EMBL/GenBank/DDBJ databases">
        <title>De novo assembly and annotation of 12 fungi associated with fruit tree decline syndrome in Ontario, Canada.</title>
        <authorList>
            <person name="Sulman M."/>
            <person name="Ellouze W."/>
            <person name="Ilyukhin E."/>
        </authorList>
    </citation>
    <scope>NUCLEOTIDE SEQUENCE [LARGE SCALE GENOMIC DNA]</scope>
    <source>
        <strain evidence="2 3">M11/M66-122</strain>
    </source>
</reference>
<name>A0AAN9UXW4_9PEZI</name>
<evidence type="ECO:0000256" key="1">
    <source>
        <dbReference type="SAM" id="MobiDB-lite"/>
    </source>
</evidence>
<feature type="compositionally biased region" description="Low complexity" evidence="1">
    <location>
        <begin position="213"/>
        <end position="227"/>
    </location>
</feature>
<accession>A0AAN9UXW4</accession>
<feature type="region of interest" description="Disordered" evidence="1">
    <location>
        <begin position="1"/>
        <end position="72"/>
    </location>
</feature>
<feature type="compositionally biased region" description="Polar residues" evidence="1">
    <location>
        <begin position="173"/>
        <end position="182"/>
    </location>
</feature>
<feature type="region of interest" description="Disordered" evidence="1">
    <location>
        <begin position="120"/>
        <end position="227"/>
    </location>
</feature>
<sequence length="420" mass="46161">MSTRKPDGPMFNTVNYGDKSMGGRKVEARVPGRRPGLQIDTKAASDRTRPIAEAPKTGGLARDPHAHELDNRGWYDADTDHRAAAPWATPEAFTPVGPEGAFTPMSMLAKGGYFPRAEGAAAVPKRNSNNNRGGTERRPTRGRLQSAPAQLANRRQISHSPQTSSPLARDAATATTHGSPRRQTMPLTPARRPVPPPPSKSLAPELLHPQPRSPGRSSHSRSSVSGASLKQSAGYAIIKGVEAFKSLASRSHQKKGKDVSYQGRPSLAEDALMQGEYVLYAADFADMQAREVSNFSPTSCEQLYRATSDRIDPAEKERAARAFAARQQVHYSKEAQAQAALTRRETERAKARAKAGDVFKATSTSTFGWRMTIEEEKELYRMQAESLHEAQARLYIEQEKDKAQRMALEHPERYPGLGRR</sequence>
<evidence type="ECO:0000313" key="2">
    <source>
        <dbReference type="EMBL" id="KAK7757614.1"/>
    </source>
</evidence>
<keyword evidence="3" id="KW-1185">Reference proteome</keyword>
<dbReference type="AlphaFoldDB" id="A0AAN9UXW4"/>
<feature type="compositionally biased region" description="Basic and acidic residues" evidence="1">
    <location>
        <begin position="62"/>
        <end position="72"/>
    </location>
</feature>